<dbReference type="CDD" id="cd06261">
    <property type="entry name" value="TM_PBP2"/>
    <property type="match status" value="1"/>
</dbReference>
<evidence type="ECO:0000313" key="15">
    <source>
        <dbReference type="EMBL" id="SDX24329.1"/>
    </source>
</evidence>
<evidence type="ECO:0000259" key="14">
    <source>
        <dbReference type="PROSITE" id="PS50928"/>
    </source>
</evidence>
<reference evidence="15 16" key="1">
    <citation type="submission" date="2016-10" db="EMBL/GenBank/DDBJ databases">
        <authorList>
            <person name="de Groot N.N."/>
        </authorList>
    </citation>
    <scope>NUCLEOTIDE SEQUENCE [LARGE SCALE GENOMIC DNA]</scope>
    <source>
        <strain evidence="15 16">DSM 23310</strain>
    </source>
</reference>
<dbReference type="PANTHER" id="PTHR43163">
    <property type="entry name" value="DIPEPTIDE TRANSPORT SYSTEM PERMEASE PROTEIN DPPB-RELATED"/>
    <property type="match status" value="1"/>
</dbReference>
<evidence type="ECO:0000256" key="1">
    <source>
        <dbReference type="ARBA" id="ARBA00004651"/>
    </source>
</evidence>
<accession>A0A1H3A618</accession>
<comment type="similarity">
    <text evidence="10">Belongs to the binding-protein-dependent transport system permease family. OppBC subfamily.</text>
</comment>
<evidence type="ECO:0000256" key="5">
    <source>
        <dbReference type="ARBA" id="ARBA00022692"/>
    </source>
</evidence>
<keyword evidence="3" id="KW-1003">Cell membrane</keyword>
<keyword evidence="5 13" id="KW-0812">Transmembrane</keyword>
<dbReference type="Pfam" id="PF19300">
    <property type="entry name" value="BPD_transp_1_N"/>
    <property type="match status" value="1"/>
</dbReference>
<comment type="subcellular location">
    <subcellularLocation>
        <location evidence="1 13">Cell membrane</location>
        <topology evidence="1 13">Multi-pass membrane protein</topology>
    </subcellularLocation>
</comment>
<evidence type="ECO:0000256" key="9">
    <source>
        <dbReference type="ARBA" id="ARBA00023136"/>
    </source>
</evidence>
<feature type="domain" description="ABC transmembrane type-1" evidence="14">
    <location>
        <begin position="96"/>
        <end position="297"/>
    </location>
</feature>
<evidence type="ECO:0000256" key="11">
    <source>
        <dbReference type="ARBA" id="ARBA00038669"/>
    </source>
</evidence>
<evidence type="ECO:0000256" key="6">
    <source>
        <dbReference type="ARBA" id="ARBA00022989"/>
    </source>
</evidence>
<name>A0A1H3A618_9FIRM</name>
<dbReference type="Proteomes" id="UP000198828">
    <property type="component" value="Unassembled WGS sequence"/>
</dbReference>
<keyword evidence="2 13" id="KW-0813">Transport</keyword>
<evidence type="ECO:0000256" key="13">
    <source>
        <dbReference type="RuleBase" id="RU363032"/>
    </source>
</evidence>
<dbReference type="InterPro" id="IPR000515">
    <property type="entry name" value="MetI-like"/>
</dbReference>
<organism evidence="15 16">
    <name type="scientific">Tepidimicrobium xylanilyticum</name>
    <dbReference type="NCBI Taxonomy" id="1123352"/>
    <lineage>
        <taxon>Bacteria</taxon>
        <taxon>Bacillati</taxon>
        <taxon>Bacillota</taxon>
        <taxon>Tissierellia</taxon>
        <taxon>Tissierellales</taxon>
        <taxon>Tepidimicrobiaceae</taxon>
        <taxon>Tepidimicrobium</taxon>
    </lineage>
</organism>
<feature type="transmembrane region" description="Helical" evidence="13">
    <location>
        <begin position="135"/>
        <end position="158"/>
    </location>
</feature>
<gene>
    <name evidence="15" type="ORF">SAMN05660923_01977</name>
</gene>
<dbReference type="AlphaFoldDB" id="A0A1H3A618"/>
<evidence type="ECO:0000256" key="4">
    <source>
        <dbReference type="ARBA" id="ARBA00022596"/>
    </source>
</evidence>
<dbReference type="EMBL" id="FNNG01000008">
    <property type="protein sequence ID" value="SDX24329.1"/>
    <property type="molecule type" value="Genomic_DNA"/>
</dbReference>
<evidence type="ECO:0000313" key="16">
    <source>
        <dbReference type="Proteomes" id="UP000198828"/>
    </source>
</evidence>
<dbReference type="PROSITE" id="PS50928">
    <property type="entry name" value="ABC_TM1"/>
    <property type="match status" value="1"/>
</dbReference>
<dbReference type="SUPFAM" id="SSF161098">
    <property type="entry name" value="MetI-like"/>
    <property type="match status" value="1"/>
</dbReference>
<keyword evidence="16" id="KW-1185">Reference proteome</keyword>
<evidence type="ECO:0000256" key="7">
    <source>
        <dbReference type="ARBA" id="ARBA00023065"/>
    </source>
</evidence>
<feature type="transmembrane region" description="Helical" evidence="13">
    <location>
        <begin position="236"/>
        <end position="259"/>
    </location>
</feature>
<protein>
    <recommendedName>
        <fullName evidence="12">Nickel import system permease protein NikB</fullName>
    </recommendedName>
</protein>
<evidence type="ECO:0000256" key="8">
    <source>
        <dbReference type="ARBA" id="ARBA00023112"/>
    </source>
</evidence>
<dbReference type="OrthoDB" id="24153at2"/>
<keyword evidence="6 13" id="KW-1133">Transmembrane helix</keyword>
<feature type="transmembrane region" description="Helical" evidence="13">
    <location>
        <begin position="102"/>
        <end position="123"/>
    </location>
</feature>
<sequence>MIKYILRRLLMLIPVLLGVTFIVFTLMYITPGDPARLVLGESAPEEAVEQLREEMGLNKPFLIQYFNYMKKLILHQDLGNSYVTRQPVMKEIIAAFPSTIKLAASSVLFAIILGIPIGIISAVKKYSFFDNVTMAFALIGISMPVFWLGLLLILFFSVQLKVLPSSGYASFKHMILPAVSLGAQSVAIIARMTRSSMLEVSGQDYIRTARAKGQKERVVVLKHAFRNALIPISTSIGLQFGGLLGGAVLTETIFSIPGIGRLMVDSIKMRDFPMVQGSVLVISITFCIVNLMVDLYYAYIDPRVKTQYK</sequence>
<evidence type="ECO:0000256" key="10">
    <source>
        <dbReference type="ARBA" id="ARBA00024202"/>
    </source>
</evidence>
<keyword evidence="9 13" id="KW-0472">Membrane</keyword>
<feature type="transmembrane region" description="Helical" evidence="13">
    <location>
        <begin position="279"/>
        <end position="299"/>
    </location>
</feature>
<dbReference type="GO" id="GO:0015099">
    <property type="term" value="F:nickel cation transmembrane transporter activity"/>
    <property type="evidence" value="ECO:0007669"/>
    <property type="project" value="InterPro"/>
</dbReference>
<dbReference type="GO" id="GO:0005886">
    <property type="term" value="C:plasma membrane"/>
    <property type="evidence" value="ECO:0007669"/>
    <property type="project" value="UniProtKB-SubCell"/>
</dbReference>
<evidence type="ECO:0000256" key="12">
    <source>
        <dbReference type="ARBA" id="ARBA00044774"/>
    </source>
</evidence>
<comment type="subunit">
    <text evidence="11">The complex is composed of two ATP-binding proteins (NikD and NikE), two transmembrane proteins (NikB and NikC) and a solute-binding protein (NikA).</text>
</comment>
<dbReference type="InterPro" id="IPR050045">
    <property type="entry name" value="Opp2B"/>
</dbReference>
<feature type="transmembrane region" description="Helical" evidence="13">
    <location>
        <begin position="9"/>
        <end position="29"/>
    </location>
</feature>
<dbReference type="PANTHER" id="PTHR43163:SF6">
    <property type="entry name" value="DIPEPTIDE TRANSPORT SYSTEM PERMEASE PROTEIN DPPB-RELATED"/>
    <property type="match status" value="1"/>
</dbReference>
<feature type="transmembrane region" description="Helical" evidence="13">
    <location>
        <begin position="170"/>
        <end position="190"/>
    </location>
</feature>
<dbReference type="RefSeq" id="WP_093753230.1">
    <property type="nucleotide sequence ID" value="NZ_BSYN01000003.1"/>
</dbReference>
<dbReference type="Gene3D" id="1.10.3720.10">
    <property type="entry name" value="MetI-like"/>
    <property type="match status" value="1"/>
</dbReference>
<dbReference type="NCBIfam" id="NF045470">
    <property type="entry name" value="Opp2B"/>
    <property type="match status" value="1"/>
</dbReference>
<keyword evidence="7" id="KW-0406">Ion transport</keyword>
<dbReference type="Pfam" id="PF00528">
    <property type="entry name" value="BPD_transp_1"/>
    <property type="match status" value="1"/>
</dbReference>
<evidence type="ECO:0000256" key="3">
    <source>
        <dbReference type="ARBA" id="ARBA00022475"/>
    </source>
</evidence>
<keyword evidence="8" id="KW-0921">Nickel transport</keyword>
<evidence type="ECO:0000256" key="2">
    <source>
        <dbReference type="ARBA" id="ARBA00022448"/>
    </source>
</evidence>
<dbReference type="InterPro" id="IPR045621">
    <property type="entry name" value="BPD_transp_1_N"/>
</dbReference>
<dbReference type="InterPro" id="IPR035906">
    <property type="entry name" value="MetI-like_sf"/>
</dbReference>
<keyword evidence="4" id="KW-0533">Nickel</keyword>
<proteinExistence type="inferred from homology"/>